<dbReference type="AlphaFoldDB" id="A0AAN3A8P7"/>
<sequence>MIIPRISQFFANFAIIKFFPIMKKLVAFLLILLAFTPLQAKIHFTDLPDTLQVDLDTKYAVHWSVTFTPVVSQGSTTMELLEHMINAVSLINESDNFQLADSSLLYEQSNCTMEQLEKVCEYLYHTPLPSPYGWFLGLQNDDTVIFGIKDTTEKFQANVAEASVHIEPLYGNIPVVNFRLDNGEPTEITQTFKDFTERNLFKAIATEIDGECIMAPRLNNTIEGGAIEVTSMPIPLINKLFRPNPEIGIEEEAVIID</sequence>
<organism evidence="1 2">
    <name type="scientific">Bacteroides ovatus (strain ATCC 8483 / DSM 1896 / JCM 5824 / BCRC 10623 / CCUG 4943 / NCTC 11153)</name>
    <dbReference type="NCBI Taxonomy" id="411476"/>
    <lineage>
        <taxon>Bacteria</taxon>
        <taxon>Pseudomonadati</taxon>
        <taxon>Bacteroidota</taxon>
        <taxon>Bacteroidia</taxon>
        <taxon>Bacteroidales</taxon>
        <taxon>Bacteroidaceae</taxon>
        <taxon>Bacteroides</taxon>
    </lineage>
</organism>
<evidence type="ECO:0000313" key="2">
    <source>
        <dbReference type="Proteomes" id="UP000005475"/>
    </source>
</evidence>
<dbReference type="Proteomes" id="UP000005475">
    <property type="component" value="Unassembled WGS sequence"/>
</dbReference>
<protein>
    <submittedName>
        <fullName evidence="1">Uncharacterized protein</fullName>
    </submittedName>
</protein>
<proteinExistence type="predicted"/>
<dbReference type="EMBL" id="AAXF02000048">
    <property type="protein sequence ID" value="EDO11800.1"/>
    <property type="molecule type" value="Genomic_DNA"/>
</dbReference>
<reference evidence="2" key="2">
    <citation type="submission" date="2007-04" db="EMBL/GenBank/DDBJ databases">
        <title>Draft genome sequence of Bacteroides ovatus (ATCC 8483).</title>
        <authorList>
            <person name="Sudarsanam P."/>
            <person name="Ley R."/>
            <person name="Guruge J."/>
            <person name="Turnbaugh P.J."/>
            <person name="Mahowald M."/>
            <person name="Liep D."/>
            <person name="Gordon J."/>
        </authorList>
    </citation>
    <scope>NUCLEOTIDE SEQUENCE [LARGE SCALE GENOMIC DNA]</scope>
    <source>
        <strain evidence="2">ATCC 8483 / DSM 1896 / JCM 5824 / BCRC 10623 / CCUG 4943 / NCTC 11153</strain>
    </source>
</reference>
<accession>A0AAN3A8P7</accession>
<dbReference type="Gene3D" id="3.30.1360.200">
    <property type="match status" value="1"/>
</dbReference>
<reference evidence="1 2" key="1">
    <citation type="submission" date="2007-03" db="EMBL/GenBank/DDBJ databases">
        <authorList>
            <person name="Fulton L."/>
            <person name="Clifton S."/>
            <person name="Fulton B."/>
            <person name="Xu J."/>
            <person name="Minx P."/>
            <person name="Pepin K.H."/>
            <person name="Johnson M."/>
            <person name="Thiruvilangam P."/>
            <person name="Bhonagiri V."/>
            <person name="Nash W.E."/>
            <person name="Mardis E.R."/>
            <person name="Wilson R.K."/>
        </authorList>
    </citation>
    <scope>NUCLEOTIDE SEQUENCE [LARGE SCALE GENOMIC DNA]</scope>
    <source>
        <strain evidence="2">ATCC 8483 / DSM 1896 / JCM 5824 / BCRC 10623 / CCUG 4943 / NCTC 11153</strain>
    </source>
</reference>
<evidence type="ECO:0000313" key="1">
    <source>
        <dbReference type="EMBL" id="EDO11800.1"/>
    </source>
</evidence>
<name>A0AAN3A8P7_BACO1</name>
<comment type="caution">
    <text evidence="1">The sequence shown here is derived from an EMBL/GenBank/DDBJ whole genome shotgun (WGS) entry which is preliminary data.</text>
</comment>
<gene>
    <name evidence="1" type="ORF">BACOVA_02294</name>
</gene>